<proteinExistence type="predicted"/>
<organism evidence="1 2">
    <name type="scientific">Heterobasidion irregulare (strain TC 32-1)</name>
    <dbReference type="NCBI Taxonomy" id="747525"/>
    <lineage>
        <taxon>Eukaryota</taxon>
        <taxon>Fungi</taxon>
        <taxon>Dikarya</taxon>
        <taxon>Basidiomycota</taxon>
        <taxon>Agaricomycotina</taxon>
        <taxon>Agaricomycetes</taxon>
        <taxon>Russulales</taxon>
        <taxon>Bondarzewiaceae</taxon>
        <taxon>Heterobasidion</taxon>
        <taxon>Heterobasidion annosum species complex</taxon>
    </lineage>
</organism>
<gene>
    <name evidence="1" type="ORF">HETIRDRAFT_322612</name>
</gene>
<dbReference type="EMBL" id="KI925460">
    <property type="protein sequence ID" value="ETW79476.1"/>
    <property type="molecule type" value="Genomic_DNA"/>
</dbReference>
<accession>W4K335</accession>
<evidence type="ECO:0000313" key="2">
    <source>
        <dbReference type="Proteomes" id="UP000030671"/>
    </source>
</evidence>
<reference evidence="1 2" key="1">
    <citation type="journal article" date="2012" name="New Phytol.">
        <title>Insight into trade-off between wood decay and parasitism from the genome of a fungal forest pathogen.</title>
        <authorList>
            <person name="Olson A."/>
            <person name="Aerts A."/>
            <person name="Asiegbu F."/>
            <person name="Belbahri L."/>
            <person name="Bouzid O."/>
            <person name="Broberg A."/>
            <person name="Canback B."/>
            <person name="Coutinho P.M."/>
            <person name="Cullen D."/>
            <person name="Dalman K."/>
            <person name="Deflorio G."/>
            <person name="van Diepen L.T."/>
            <person name="Dunand C."/>
            <person name="Duplessis S."/>
            <person name="Durling M."/>
            <person name="Gonthier P."/>
            <person name="Grimwood J."/>
            <person name="Fossdal C.G."/>
            <person name="Hansson D."/>
            <person name="Henrissat B."/>
            <person name="Hietala A."/>
            <person name="Himmelstrand K."/>
            <person name="Hoffmeister D."/>
            <person name="Hogberg N."/>
            <person name="James T.Y."/>
            <person name="Karlsson M."/>
            <person name="Kohler A."/>
            <person name="Kues U."/>
            <person name="Lee Y.H."/>
            <person name="Lin Y.C."/>
            <person name="Lind M."/>
            <person name="Lindquist E."/>
            <person name="Lombard V."/>
            <person name="Lucas S."/>
            <person name="Lunden K."/>
            <person name="Morin E."/>
            <person name="Murat C."/>
            <person name="Park J."/>
            <person name="Raffaello T."/>
            <person name="Rouze P."/>
            <person name="Salamov A."/>
            <person name="Schmutz J."/>
            <person name="Solheim H."/>
            <person name="Stahlberg J."/>
            <person name="Velez H."/>
            <person name="de Vries R.P."/>
            <person name="Wiebenga A."/>
            <person name="Woodward S."/>
            <person name="Yakovlev I."/>
            <person name="Garbelotto M."/>
            <person name="Martin F."/>
            <person name="Grigoriev I.V."/>
            <person name="Stenlid J."/>
        </authorList>
    </citation>
    <scope>NUCLEOTIDE SEQUENCE [LARGE SCALE GENOMIC DNA]</scope>
    <source>
        <strain evidence="1 2">TC 32-1</strain>
    </source>
</reference>
<protein>
    <submittedName>
        <fullName evidence="1">Uncharacterized protein</fullName>
    </submittedName>
</protein>
<feature type="non-terminal residue" evidence="1">
    <location>
        <position position="1"/>
    </location>
</feature>
<dbReference type="InParanoid" id="W4K335"/>
<dbReference type="Proteomes" id="UP000030671">
    <property type="component" value="Unassembled WGS sequence"/>
</dbReference>
<dbReference type="STRING" id="747525.W4K335"/>
<dbReference type="RefSeq" id="XP_009548061.1">
    <property type="nucleotide sequence ID" value="XM_009549766.1"/>
</dbReference>
<keyword evidence="2" id="KW-1185">Reference proteome</keyword>
<dbReference type="AlphaFoldDB" id="W4K335"/>
<sequence length="60" mass="7127">QCLDKYPVEVIYQFFNQSWWFIDVYYMGLTGKVAEWAICKQKSHRRVGQCTIMSVDAMLT</sequence>
<dbReference type="HOGENOM" id="CLU_005726_10_0_1"/>
<dbReference type="GeneID" id="20670886"/>
<name>W4K335_HETIT</name>
<dbReference type="OrthoDB" id="2449121at2759"/>
<evidence type="ECO:0000313" key="1">
    <source>
        <dbReference type="EMBL" id="ETW79476.1"/>
    </source>
</evidence>
<dbReference type="KEGG" id="hir:HETIRDRAFT_322612"/>